<name>A0A2T4UJW6_9ACTN</name>
<organism evidence="2 3">
    <name type="scientific">Paraconexibacter algicola</name>
    <dbReference type="NCBI Taxonomy" id="2133960"/>
    <lineage>
        <taxon>Bacteria</taxon>
        <taxon>Bacillati</taxon>
        <taxon>Actinomycetota</taxon>
        <taxon>Thermoleophilia</taxon>
        <taxon>Solirubrobacterales</taxon>
        <taxon>Paraconexibacteraceae</taxon>
        <taxon>Paraconexibacter</taxon>
    </lineage>
</organism>
<proteinExistence type="predicted"/>
<keyword evidence="3" id="KW-1185">Reference proteome</keyword>
<evidence type="ECO:0000313" key="3">
    <source>
        <dbReference type="Proteomes" id="UP000240739"/>
    </source>
</evidence>
<feature type="region of interest" description="Disordered" evidence="1">
    <location>
        <begin position="79"/>
        <end position="106"/>
    </location>
</feature>
<dbReference type="AlphaFoldDB" id="A0A2T4UJW6"/>
<comment type="caution">
    <text evidence="2">The sequence shown here is derived from an EMBL/GenBank/DDBJ whole genome shotgun (WGS) entry which is preliminary data.</text>
</comment>
<dbReference type="RefSeq" id="WP_107568191.1">
    <property type="nucleotide sequence ID" value="NZ_PYYB01000001.1"/>
</dbReference>
<evidence type="ECO:0000256" key="1">
    <source>
        <dbReference type="SAM" id="MobiDB-lite"/>
    </source>
</evidence>
<protein>
    <submittedName>
        <fullName evidence="2">Uncharacterized protein</fullName>
    </submittedName>
</protein>
<dbReference type="Proteomes" id="UP000240739">
    <property type="component" value="Unassembled WGS sequence"/>
</dbReference>
<reference evidence="2 3" key="1">
    <citation type="submission" date="2018-03" db="EMBL/GenBank/DDBJ databases">
        <title>Aquarubrobacter algicola gen. nov., sp. nov., a novel actinobacterium isolated from shallow eutrophic lake during the end of cyanobacterial harmful algal blooms.</title>
        <authorList>
            <person name="Chun S.J."/>
        </authorList>
    </citation>
    <scope>NUCLEOTIDE SEQUENCE [LARGE SCALE GENOMIC DNA]</scope>
    <source>
        <strain evidence="2 3">Seoho-28</strain>
    </source>
</reference>
<accession>A0A2T4UJW6</accession>
<gene>
    <name evidence="2" type="ORF">C7Y72_07745</name>
</gene>
<dbReference type="EMBL" id="PYYB01000001">
    <property type="protein sequence ID" value="PTL59546.1"/>
    <property type="molecule type" value="Genomic_DNA"/>
</dbReference>
<sequence length="106" mass="11957">MGIGWMILIFFGGLLVFFFLLGKLTWGTGADLVDWDPSGRQQAKMDLEAQDSADLLEITNRRRRAAGLQELGEHDVIHEIARKRRGEKPGDVPPATPQDLRDDPDW</sequence>
<evidence type="ECO:0000313" key="2">
    <source>
        <dbReference type="EMBL" id="PTL59546.1"/>
    </source>
</evidence>